<dbReference type="NCBIfam" id="TIGR03268">
    <property type="entry name" value="methan_mark_3"/>
    <property type="match status" value="1"/>
</dbReference>
<name>D3DZ74_METRM</name>
<dbReference type="HOGENOM" id="CLU_533841_0_0_2"/>
<comment type="similarity">
    <text evidence="1">Belongs to the UPF0288 family.</text>
</comment>
<dbReference type="AlphaFoldDB" id="D3DZ74"/>
<accession>D3DZ74</accession>
<keyword evidence="4" id="KW-1185">Reference proteome</keyword>
<dbReference type="PATRIC" id="fig|634498.28.peg.1775"/>
<sequence length="522" mass="58315">MKRGKPMLIKINGEDVDIPEGSTIKDAIELSNAPYKKGSIVCLIKGESEIQSNVLKYKIKTPKGSILIELEVSEKSKPLTDFFKENYSLFSSNNVRWETSNEVAIGPVESNFEPSHDEFRYFDNDVLISLSGFSKEATHIIFVKDDHSNVYGVPKYSDRGVFARIIGGRRTLFSLTDDDEILSIEPVIERSTVTDSTGGSNLEEVLEEGNQLFTYALLEPNAKSPASVEHLFSLIRNNKIQVDFESNSFLGFYELNGLTKDAEEISERKRGTVTLRSEGNGKGRVYVYREDRVRAETHTNLATVKQGMELFDTAKKGDFITVLSDPERIMLMMLTQKEAEEKMQSLGIKHVRDGNLDDDAIVVIQTPENTIDILENKEVTTFGLASDELVKIKLTDKAPRTRWYLEKISGLAEKPVGTLKVYFAVPDMNMFMFNGDTDESKGLIPENIPTDIVKAGEIAVTNMSRKNLGLIGIRTIDTDEFGPTGEAFSATNIVGEVVGNIEGLNKLKDGSTLYIYEVYDEE</sequence>
<dbReference type="PIRSF" id="PIRSF005852">
    <property type="entry name" value="UCP005852"/>
    <property type="match status" value="1"/>
</dbReference>
<dbReference type="STRING" id="634498.mru_1774"/>
<evidence type="ECO:0000256" key="1">
    <source>
        <dbReference type="HAMAP-Rule" id="MF_01089"/>
    </source>
</evidence>
<dbReference type="InterPro" id="IPR016466">
    <property type="entry name" value="Methan_mark_3"/>
</dbReference>
<evidence type="ECO:0000313" key="4">
    <source>
        <dbReference type="Proteomes" id="UP000008680"/>
    </source>
</evidence>
<evidence type="ECO:0000313" key="3">
    <source>
        <dbReference type="EMBL" id="ADC47624.1"/>
    </source>
</evidence>
<gene>
    <name evidence="3" type="ordered locus">mru_1774</name>
</gene>
<dbReference type="eggNOG" id="arCOG04900">
    <property type="taxonomic scope" value="Archaea"/>
</dbReference>
<dbReference type="Proteomes" id="UP000008680">
    <property type="component" value="Chromosome"/>
</dbReference>
<reference evidence="3 4" key="1">
    <citation type="journal article" date="2010" name="PLoS ONE">
        <title>The genome sequence of the rumen methanogen Methanobrevibacter ruminantium reveals new possibilities for controlling ruminant methane emissions.</title>
        <authorList>
            <person name="Leahy S.C."/>
            <person name="Kelly W.J."/>
            <person name="Altermann E."/>
            <person name="Ronimus R.S."/>
            <person name="Yeoman C.J."/>
            <person name="Pacheco D.M."/>
            <person name="Li D."/>
            <person name="Kong Z."/>
            <person name="McTavish S."/>
            <person name="Sang C."/>
            <person name="Lambie S.C."/>
            <person name="Janssen P.H."/>
            <person name="Dey D."/>
            <person name="Attwood G.T."/>
        </authorList>
    </citation>
    <scope>NUCLEOTIDE SEQUENCE [LARGE SCALE GENOMIC DNA]</scope>
    <source>
        <strain evidence="4">ATCC 35063 / DSM 1093 / JCM 13430 / OCM 146 / M1</strain>
    </source>
</reference>
<proteinExistence type="inferred from homology"/>
<dbReference type="KEGG" id="mru:mru_1774"/>
<evidence type="ECO:0000259" key="2">
    <source>
        <dbReference type="Pfam" id="PF26548"/>
    </source>
</evidence>
<protein>
    <recommendedName>
        <fullName evidence="1">UPF0288 protein mru_1774</fullName>
    </recommendedName>
</protein>
<dbReference type="InterPro" id="IPR058492">
    <property type="entry name" value="DUF8179"/>
</dbReference>
<feature type="domain" description="Putative peptidyl-prolyl cis-trans isomerase" evidence="2">
    <location>
        <begin position="390"/>
        <end position="517"/>
    </location>
</feature>
<dbReference type="Pfam" id="PF26548">
    <property type="entry name" value="DUF8179"/>
    <property type="match status" value="1"/>
</dbReference>
<organism evidence="3 4">
    <name type="scientific">Methanobrevibacter ruminantium (strain ATCC 35063 / DSM 1093 / JCM 13430 / OCM 146 / M1)</name>
    <name type="common">Methanobacterium ruminantium</name>
    <dbReference type="NCBI Taxonomy" id="634498"/>
    <lineage>
        <taxon>Archaea</taxon>
        <taxon>Methanobacteriati</taxon>
        <taxon>Methanobacteriota</taxon>
        <taxon>Methanomada group</taxon>
        <taxon>Methanobacteria</taxon>
        <taxon>Methanobacteriales</taxon>
        <taxon>Methanobacteriaceae</taxon>
        <taxon>Methanobrevibacter</taxon>
    </lineage>
</organism>
<dbReference type="HAMAP" id="MF_01089">
    <property type="entry name" value="UPF0288"/>
    <property type="match status" value="1"/>
</dbReference>
<dbReference type="EMBL" id="CP001719">
    <property type="protein sequence ID" value="ADC47624.1"/>
    <property type="molecule type" value="Genomic_DNA"/>
</dbReference>